<dbReference type="PANTHER" id="PTHR23150">
    <property type="entry name" value="SULFATASE MODIFYING FACTOR 1, 2"/>
    <property type="match status" value="1"/>
</dbReference>
<dbReference type="GO" id="GO:0052699">
    <property type="term" value="P:ergothioneine biosynthetic process"/>
    <property type="evidence" value="ECO:0007669"/>
    <property type="project" value="InterPro"/>
</dbReference>
<feature type="domain" description="DinB-like" evidence="5">
    <location>
        <begin position="53"/>
        <end position="182"/>
    </location>
</feature>
<evidence type="ECO:0000256" key="2">
    <source>
        <dbReference type="ARBA" id="ARBA00023004"/>
    </source>
</evidence>
<reference evidence="6 7" key="1">
    <citation type="submission" date="2016-10" db="EMBL/GenBank/DDBJ databases">
        <authorList>
            <person name="de Groot N.N."/>
        </authorList>
    </citation>
    <scope>NUCLEOTIDE SEQUENCE [LARGE SCALE GENOMIC DNA]</scope>
    <source>
        <strain evidence="6 7">DSM 19547</strain>
    </source>
</reference>
<dbReference type="NCBIfam" id="TIGR03440">
    <property type="entry name" value="egtB_TIGR03440"/>
    <property type="match status" value="1"/>
</dbReference>
<evidence type="ECO:0000256" key="3">
    <source>
        <dbReference type="ARBA" id="ARBA00037882"/>
    </source>
</evidence>
<dbReference type="Pfam" id="PF12867">
    <property type="entry name" value="DinB_2"/>
    <property type="match status" value="1"/>
</dbReference>
<evidence type="ECO:0000256" key="1">
    <source>
        <dbReference type="ARBA" id="ARBA00023002"/>
    </source>
</evidence>
<keyword evidence="2" id="KW-0408">Iron</keyword>
<dbReference type="Pfam" id="PF03781">
    <property type="entry name" value="FGE-sulfatase"/>
    <property type="match status" value="2"/>
</dbReference>
<dbReference type="EMBL" id="FOXA01000011">
    <property type="protein sequence ID" value="SFP71402.1"/>
    <property type="molecule type" value="Genomic_DNA"/>
</dbReference>
<dbReference type="InterPro" id="IPR024775">
    <property type="entry name" value="DinB-like"/>
</dbReference>
<evidence type="ECO:0000259" key="4">
    <source>
        <dbReference type="Pfam" id="PF03781"/>
    </source>
</evidence>
<dbReference type="Gene3D" id="3.90.1580.10">
    <property type="entry name" value="paralog of FGE (formylglycine-generating enzyme)"/>
    <property type="match status" value="2"/>
</dbReference>
<name>A0A1I5SL20_9RHOB</name>
<dbReference type="InterPro" id="IPR005532">
    <property type="entry name" value="SUMF_dom"/>
</dbReference>
<organism evidence="6 7">
    <name type="scientific">Tranquillimonas alkanivorans</name>
    <dbReference type="NCBI Taxonomy" id="441119"/>
    <lineage>
        <taxon>Bacteria</taxon>
        <taxon>Pseudomonadati</taxon>
        <taxon>Pseudomonadota</taxon>
        <taxon>Alphaproteobacteria</taxon>
        <taxon>Rhodobacterales</taxon>
        <taxon>Roseobacteraceae</taxon>
        <taxon>Tranquillimonas</taxon>
    </lineage>
</organism>
<evidence type="ECO:0000313" key="7">
    <source>
        <dbReference type="Proteomes" id="UP000199356"/>
    </source>
</evidence>
<dbReference type="InterPro" id="IPR016187">
    <property type="entry name" value="CTDL_fold"/>
</dbReference>
<proteinExistence type="predicted"/>
<dbReference type="PANTHER" id="PTHR23150:SF36">
    <property type="entry name" value="HERCYNINE OXYGENASE"/>
    <property type="match status" value="1"/>
</dbReference>
<gene>
    <name evidence="6" type="ORF">SAMN04488047_11170</name>
</gene>
<dbReference type="STRING" id="441119.SAMN04488047_11170"/>
<protein>
    <submittedName>
        <fullName evidence="6">Ergothioneine biosynthesis protein EgtB</fullName>
    </submittedName>
</protein>
<dbReference type="InterPro" id="IPR034660">
    <property type="entry name" value="DinB/YfiT-like"/>
</dbReference>
<comment type="pathway">
    <text evidence="3">Amino-acid biosynthesis; ergothioneine biosynthesis.</text>
</comment>
<dbReference type="InterPro" id="IPR017806">
    <property type="entry name" value="EgtB"/>
</dbReference>
<evidence type="ECO:0000259" key="5">
    <source>
        <dbReference type="Pfam" id="PF12867"/>
    </source>
</evidence>
<dbReference type="SUPFAM" id="SSF109854">
    <property type="entry name" value="DinB/YfiT-like putative metalloenzymes"/>
    <property type="match status" value="1"/>
</dbReference>
<dbReference type="SUPFAM" id="SSF56436">
    <property type="entry name" value="C-type lectin-like"/>
    <property type="match status" value="1"/>
</dbReference>
<feature type="domain" description="Sulfatase-modifying factor enzyme-like" evidence="4">
    <location>
        <begin position="371"/>
        <end position="448"/>
    </location>
</feature>
<keyword evidence="1" id="KW-0560">Oxidoreductase</keyword>
<sequence length="451" mass="51816">MAETRLRHGRSGNHPRTLPLVFTFANGDRSMKSTSQTRAADPQTKQAEALDLYRRTRDRTRDLCADLRTEDMVVQSMEDASPTKWHLAHTTWFFEQFILREHMPGYESPDDRFAFLFNSYYVQAGPRHTRSNRGLITRPGVAEVMSFREHVDASMERLLEQGDPAVAELAVLGCHHEMQHQELLVTDLLHALSFNPLLPAIRAPEPMPVAAEHQMGWTDHEGGIREIGHAGEGFSYDCEEPRHEVLLRPFRLATRPVTNRDWIAFIEDGGYESAPLWLSDGWATVEREGWDAPLYWWRDGEEWWTFTPRGPQPVNLDAPVAHVSYYEADAFARWAGKRLPTEAEWEVAARDLPIEGNFMDDGQLRPLPGQGRHQMYGDVWEWTQSPFTPYPGFRPPEGAIGEYNGKFMCSQFVLRGGACTTPLEQMRPSYRNFFYPHQRWQTTGLRLAEDG</sequence>
<dbReference type="AlphaFoldDB" id="A0A1I5SL20"/>
<dbReference type="InterPro" id="IPR051043">
    <property type="entry name" value="Sulfatase_Mod_Factor_Kinase"/>
</dbReference>
<feature type="domain" description="Sulfatase-modifying factor enzyme-like" evidence="4">
    <location>
        <begin position="221"/>
        <end position="351"/>
    </location>
</feature>
<keyword evidence="7" id="KW-1185">Reference proteome</keyword>
<dbReference type="InterPro" id="IPR042095">
    <property type="entry name" value="SUMF_sf"/>
</dbReference>
<dbReference type="Proteomes" id="UP000199356">
    <property type="component" value="Unassembled WGS sequence"/>
</dbReference>
<accession>A0A1I5SL20</accession>
<evidence type="ECO:0000313" key="6">
    <source>
        <dbReference type="EMBL" id="SFP71402.1"/>
    </source>
</evidence>